<dbReference type="EMBL" id="JAKOGI010000501">
    <property type="protein sequence ID" value="KAJ8434069.1"/>
    <property type="molecule type" value="Genomic_DNA"/>
</dbReference>
<gene>
    <name evidence="1" type="ORF">Cgig2_007584</name>
</gene>
<protein>
    <submittedName>
        <fullName evidence="1">Uncharacterized protein</fullName>
    </submittedName>
</protein>
<evidence type="ECO:0000313" key="2">
    <source>
        <dbReference type="Proteomes" id="UP001153076"/>
    </source>
</evidence>
<sequence>MGTTHWALLHPHALPPQTRWLQLLRDCLTLGQRRDKLNLFRVAALRSGPLTVVHKVQVGLEISVVFTLARVSTTLRRYTRVRLKPFTASLVLRDEPLQLPALCNSLHPSGEDLSHSYLLLRHLGGSKALGAAKSQDLTISWTRESLTPRFALIKLAEDRGVSEEAPLATEFSKECGAPAWQGSVPSIAGRSALASPTYDGVEAPVSSGCPSILCFVRTGRLTAGLFPWGIREGAYKRKFTQEKLREERRVRLYTVPSWPAGQQEDAAPPPAYAWHQSSLVQEWHPQSRKPSVAPSLDLHKANRKIRRPAAARKKSLAKNFSLGSQFNGFRSLEGPFTDSIA</sequence>
<accession>A0A9Q1QA30</accession>
<comment type="caution">
    <text evidence="1">The sequence shown here is derived from an EMBL/GenBank/DDBJ whole genome shotgun (WGS) entry which is preliminary data.</text>
</comment>
<keyword evidence="2" id="KW-1185">Reference proteome</keyword>
<proteinExistence type="predicted"/>
<dbReference type="AlphaFoldDB" id="A0A9Q1QA30"/>
<dbReference type="Proteomes" id="UP001153076">
    <property type="component" value="Unassembled WGS sequence"/>
</dbReference>
<name>A0A9Q1QA30_9CARY</name>
<organism evidence="1 2">
    <name type="scientific">Carnegiea gigantea</name>
    <dbReference type="NCBI Taxonomy" id="171969"/>
    <lineage>
        <taxon>Eukaryota</taxon>
        <taxon>Viridiplantae</taxon>
        <taxon>Streptophyta</taxon>
        <taxon>Embryophyta</taxon>
        <taxon>Tracheophyta</taxon>
        <taxon>Spermatophyta</taxon>
        <taxon>Magnoliopsida</taxon>
        <taxon>eudicotyledons</taxon>
        <taxon>Gunneridae</taxon>
        <taxon>Pentapetalae</taxon>
        <taxon>Caryophyllales</taxon>
        <taxon>Cactineae</taxon>
        <taxon>Cactaceae</taxon>
        <taxon>Cactoideae</taxon>
        <taxon>Echinocereeae</taxon>
        <taxon>Carnegiea</taxon>
    </lineage>
</organism>
<evidence type="ECO:0000313" key="1">
    <source>
        <dbReference type="EMBL" id="KAJ8434069.1"/>
    </source>
</evidence>
<reference evidence="1" key="1">
    <citation type="submission" date="2022-04" db="EMBL/GenBank/DDBJ databases">
        <title>Carnegiea gigantea Genome sequencing and assembly v2.</title>
        <authorList>
            <person name="Copetti D."/>
            <person name="Sanderson M.J."/>
            <person name="Burquez A."/>
            <person name="Wojciechowski M.F."/>
        </authorList>
    </citation>
    <scope>NUCLEOTIDE SEQUENCE</scope>
    <source>
        <strain evidence="1">SGP5-SGP5p</strain>
        <tissue evidence="1">Aerial part</tissue>
    </source>
</reference>